<evidence type="ECO:0000313" key="3">
    <source>
        <dbReference type="Proteomes" id="UP000549113"/>
    </source>
</evidence>
<sequence>MNAEYGGWAGRIMVWLRVVSALIVVNLLFAAGVIAGLVVLGTLPALAATTASLTRLRDGDSTGIVRSFVAEYRRSFWRANLLGVPFAAALLVAVADLAVLPHLPAQFGAALLVVSWVVLAYAAVALVAGLVIEARYRDGIRATRRYAVSLPLVSPAMTVALVVTLGVVAFALSVLPMLVPLIGVSVPLYVAGWFVDHRLAQLDPEHPHALQRPPVVSPAH</sequence>
<protein>
    <submittedName>
        <fullName evidence="2">Membrane protein YesL</fullName>
    </submittedName>
</protein>
<keyword evidence="3" id="KW-1185">Reference proteome</keyword>
<dbReference type="EMBL" id="JACIFH010000001">
    <property type="protein sequence ID" value="MBB4141143.1"/>
    <property type="molecule type" value="Genomic_DNA"/>
</dbReference>
<reference evidence="2 3" key="1">
    <citation type="submission" date="2020-08" db="EMBL/GenBank/DDBJ databases">
        <title>Sequencing the genomes of 1000 actinobacteria strains.</title>
        <authorList>
            <person name="Klenk H.-P."/>
        </authorList>
    </citation>
    <scope>NUCLEOTIDE SEQUENCE [LARGE SCALE GENOMIC DNA]</scope>
    <source>
        <strain evidence="2 3">DSM 19600</strain>
    </source>
</reference>
<dbReference type="RefSeq" id="WP_183500655.1">
    <property type="nucleotide sequence ID" value="NZ_BAABCO010000003.1"/>
</dbReference>
<evidence type="ECO:0000256" key="1">
    <source>
        <dbReference type="SAM" id="Phobius"/>
    </source>
</evidence>
<keyword evidence="1" id="KW-0472">Membrane</keyword>
<feature type="transmembrane region" description="Helical" evidence="1">
    <location>
        <begin position="177"/>
        <end position="195"/>
    </location>
</feature>
<feature type="transmembrane region" description="Helical" evidence="1">
    <location>
        <begin position="109"/>
        <end position="134"/>
    </location>
</feature>
<comment type="caution">
    <text evidence="2">The sequence shown here is derived from an EMBL/GenBank/DDBJ whole genome shotgun (WGS) entry which is preliminary data.</text>
</comment>
<accession>A0AA40SRP1</accession>
<dbReference type="Pfam" id="PF04854">
    <property type="entry name" value="DUF624"/>
    <property type="match status" value="1"/>
</dbReference>
<dbReference type="AlphaFoldDB" id="A0AA40SRP1"/>
<evidence type="ECO:0000313" key="2">
    <source>
        <dbReference type="EMBL" id="MBB4141143.1"/>
    </source>
</evidence>
<gene>
    <name evidence="2" type="ORF">BKA10_002937</name>
</gene>
<dbReference type="Proteomes" id="UP000549113">
    <property type="component" value="Unassembled WGS sequence"/>
</dbReference>
<keyword evidence="1" id="KW-1133">Transmembrane helix</keyword>
<feature type="transmembrane region" description="Helical" evidence="1">
    <location>
        <begin position="20"/>
        <end position="47"/>
    </location>
</feature>
<proteinExistence type="predicted"/>
<name>A0AA40SRP1_9MICO</name>
<keyword evidence="1" id="KW-0812">Transmembrane</keyword>
<feature type="transmembrane region" description="Helical" evidence="1">
    <location>
        <begin position="81"/>
        <end position="103"/>
    </location>
</feature>
<feature type="transmembrane region" description="Helical" evidence="1">
    <location>
        <begin position="146"/>
        <end position="171"/>
    </location>
</feature>
<dbReference type="InterPro" id="IPR006938">
    <property type="entry name" value="DUF624"/>
</dbReference>
<organism evidence="2 3">
    <name type="scientific">Microbacterium invictum</name>
    <dbReference type="NCBI Taxonomy" id="515415"/>
    <lineage>
        <taxon>Bacteria</taxon>
        <taxon>Bacillati</taxon>
        <taxon>Actinomycetota</taxon>
        <taxon>Actinomycetes</taxon>
        <taxon>Micrococcales</taxon>
        <taxon>Microbacteriaceae</taxon>
        <taxon>Microbacterium</taxon>
    </lineage>
</organism>